<evidence type="ECO:0000313" key="7">
    <source>
        <dbReference type="Proteomes" id="UP000252519"/>
    </source>
</evidence>
<dbReference type="InterPro" id="IPR019424">
    <property type="entry name" value="7TM_GPCR_Srsx"/>
</dbReference>
<dbReference type="SUPFAM" id="SSF81321">
    <property type="entry name" value="Family A G protein-coupled receptor-like"/>
    <property type="match status" value="1"/>
</dbReference>
<evidence type="ECO:0000313" key="6">
    <source>
        <dbReference type="EMBL" id="RCN38843.1"/>
    </source>
</evidence>
<evidence type="ECO:0000256" key="2">
    <source>
        <dbReference type="ARBA" id="ARBA00022692"/>
    </source>
</evidence>
<name>A0A368G314_ANCCA</name>
<feature type="transmembrane region" description="Helical" evidence="5">
    <location>
        <begin position="83"/>
        <end position="103"/>
    </location>
</feature>
<comment type="caution">
    <text evidence="6">The sequence shown here is derived from an EMBL/GenBank/DDBJ whole genome shotgun (WGS) entry which is preliminary data.</text>
</comment>
<dbReference type="PANTHER" id="PTHR23360:SF5">
    <property type="entry name" value="G-PROTEIN COUPLED RECEPTORS FAMILY 1 PROFILE DOMAIN-CONTAINING PROTEIN"/>
    <property type="match status" value="1"/>
</dbReference>
<evidence type="ECO:0000256" key="1">
    <source>
        <dbReference type="ARBA" id="ARBA00004370"/>
    </source>
</evidence>
<dbReference type="EMBL" id="JOJR01000372">
    <property type="protein sequence ID" value="RCN38843.1"/>
    <property type="molecule type" value="Genomic_DNA"/>
</dbReference>
<dbReference type="Pfam" id="PF10320">
    <property type="entry name" value="7TM_GPCR_Srsx"/>
    <property type="match status" value="1"/>
</dbReference>
<evidence type="ECO:0008006" key="8">
    <source>
        <dbReference type="Google" id="ProtNLM"/>
    </source>
</evidence>
<keyword evidence="4 5" id="KW-0472">Membrane</keyword>
<dbReference type="InterPro" id="IPR047130">
    <property type="entry name" value="7TM_GPCR_Srsx_nematod"/>
</dbReference>
<reference evidence="6 7" key="1">
    <citation type="submission" date="2014-10" db="EMBL/GenBank/DDBJ databases">
        <title>Draft genome of the hookworm Ancylostoma caninum.</title>
        <authorList>
            <person name="Mitreva M."/>
        </authorList>
    </citation>
    <scope>NUCLEOTIDE SEQUENCE [LARGE SCALE GENOMIC DNA]</scope>
    <source>
        <strain evidence="6 7">Baltimore</strain>
    </source>
</reference>
<keyword evidence="7" id="KW-1185">Reference proteome</keyword>
<dbReference type="OrthoDB" id="5820127at2759"/>
<sequence>MHRELDRICFFIINIVSILIIMCYVVFLILIRKSGIADRSIRNICRSVLLVSVTVAFGWFGTSAIVVGYYFLRIDVTTEKMELIAGLFVNTACASNFFFYYFVSSDYRHAFNEHFRLDIIMRTTRRKLVKYISPRKGKF</sequence>
<dbReference type="AlphaFoldDB" id="A0A368G314"/>
<feature type="transmembrane region" description="Helical" evidence="5">
    <location>
        <begin position="43"/>
        <end position="71"/>
    </location>
</feature>
<gene>
    <name evidence="6" type="ORF">ANCCAN_15227</name>
</gene>
<dbReference type="InterPro" id="IPR000276">
    <property type="entry name" value="GPCR_Rhodpsn"/>
</dbReference>
<dbReference type="PANTHER" id="PTHR23360">
    <property type="entry name" value="G-PROTEIN COUPLED RECEPTORS FAMILY 1 PROFILE DOMAIN-CONTAINING PROTEIN-RELATED"/>
    <property type="match status" value="1"/>
</dbReference>
<evidence type="ECO:0000256" key="5">
    <source>
        <dbReference type="SAM" id="Phobius"/>
    </source>
</evidence>
<feature type="transmembrane region" description="Helical" evidence="5">
    <location>
        <begin position="12"/>
        <end position="31"/>
    </location>
</feature>
<dbReference type="Proteomes" id="UP000252519">
    <property type="component" value="Unassembled WGS sequence"/>
</dbReference>
<dbReference type="STRING" id="29170.A0A368G314"/>
<protein>
    <recommendedName>
        <fullName evidence="8">G-protein coupled receptors family 1 profile domain-containing protein</fullName>
    </recommendedName>
</protein>
<evidence type="ECO:0000256" key="3">
    <source>
        <dbReference type="ARBA" id="ARBA00022989"/>
    </source>
</evidence>
<accession>A0A368G314</accession>
<organism evidence="6 7">
    <name type="scientific">Ancylostoma caninum</name>
    <name type="common">Dog hookworm</name>
    <dbReference type="NCBI Taxonomy" id="29170"/>
    <lineage>
        <taxon>Eukaryota</taxon>
        <taxon>Metazoa</taxon>
        <taxon>Ecdysozoa</taxon>
        <taxon>Nematoda</taxon>
        <taxon>Chromadorea</taxon>
        <taxon>Rhabditida</taxon>
        <taxon>Rhabditina</taxon>
        <taxon>Rhabditomorpha</taxon>
        <taxon>Strongyloidea</taxon>
        <taxon>Ancylostomatidae</taxon>
        <taxon>Ancylostomatinae</taxon>
        <taxon>Ancylostoma</taxon>
    </lineage>
</organism>
<proteinExistence type="predicted"/>
<evidence type="ECO:0000256" key="4">
    <source>
        <dbReference type="ARBA" id="ARBA00023136"/>
    </source>
</evidence>
<comment type="subcellular location">
    <subcellularLocation>
        <location evidence="1">Membrane</location>
    </subcellularLocation>
</comment>
<dbReference type="GO" id="GO:0004930">
    <property type="term" value="F:G protein-coupled receptor activity"/>
    <property type="evidence" value="ECO:0007669"/>
    <property type="project" value="InterPro"/>
</dbReference>
<keyword evidence="2 5" id="KW-0812">Transmembrane</keyword>
<dbReference type="Gene3D" id="1.20.1070.10">
    <property type="entry name" value="Rhodopsin 7-helix transmembrane proteins"/>
    <property type="match status" value="1"/>
</dbReference>
<dbReference type="GO" id="GO:0016020">
    <property type="term" value="C:membrane"/>
    <property type="evidence" value="ECO:0007669"/>
    <property type="project" value="UniProtKB-SubCell"/>
</dbReference>
<dbReference type="SMART" id="SM01381">
    <property type="entry name" value="7TM_GPCR_Srsx"/>
    <property type="match status" value="1"/>
</dbReference>
<keyword evidence="3 5" id="KW-1133">Transmembrane helix</keyword>